<name>A0ABD3NYQ8_9STRA</name>
<feature type="region of interest" description="Disordered" evidence="3">
    <location>
        <begin position="63"/>
        <end position="83"/>
    </location>
</feature>
<keyword evidence="5" id="KW-1185">Reference proteome</keyword>
<proteinExistence type="inferred from homology"/>
<dbReference type="PANTHER" id="PTHR13068:SF151">
    <property type="entry name" value="TRANSCRIPTION TERMINATION FACTOR MTERF9, CHLOROPLASTIC"/>
    <property type="match status" value="1"/>
</dbReference>
<evidence type="ECO:0000256" key="3">
    <source>
        <dbReference type="SAM" id="MobiDB-lite"/>
    </source>
</evidence>
<gene>
    <name evidence="4" type="ORF">ACHAW5_001868</name>
</gene>
<evidence type="ECO:0000256" key="1">
    <source>
        <dbReference type="ARBA" id="ARBA00007692"/>
    </source>
</evidence>
<dbReference type="InterPro" id="IPR038538">
    <property type="entry name" value="MTERF_sf"/>
</dbReference>
<dbReference type="InterPro" id="IPR003690">
    <property type="entry name" value="MTERF"/>
</dbReference>
<feature type="compositionally biased region" description="Low complexity" evidence="3">
    <location>
        <begin position="164"/>
        <end position="176"/>
    </location>
</feature>
<dbReference type="AlphaFoldDB" id="A0ABD3NYQ8"/>
<comment type="caution">
    <text evidence="4">The sequence shown here is derived from an EMBL/GenBank/DDBJ whole genome shotgun (WGS) entry which is preliminary data.</text>
</comment>
<organism evidence="4 5">
    <name type="scientific">Stephanodiscus triporus</name>
    <dbReference type="NCBI Taxonomy" id="2934178"/>
    <lineage>
        <taxon>Eukaryota</taxon>
        <taxon>Sar</taxon>
        <taxon>Stramenopiles</taxon>
        <taxon>Ochrophyta</taxon>
        <taxon>Bacillariophyta</taxon>
        <taxon>Coscinodiscophyceae</taxon>
        <taxon>Thalassiosirophycidae</taxon>
        <taxon>Stephanodiscales</taxon>
        <taxon>Stephanodiscaceae</taxon>
        <taxon>Stephanodiscus</taxon>
    </lineage>
</organism>
<evidence type="ECO:0000313" key="5">
    <source>
        <dbReference type="Proteomes" id="UP001530315"/>
    </source>
</evidence>
<protein>
    <recommendedName>
        <fullName evidence="6">mTERF domain-containing protein, mitochondrial</fullName>
    </recommendedName>
</protein>
<dbReference type="Pfam" id="PF02536">
    <property type="entry name" value="mTERF"/>
    <property type="match status" value="1"/>
</dbReference>
<accession>A0ABD3NYQ8</accession>
<comment type="similarity">
    <text evidence="1">Belongs to the mTERF family.</text>
</comment>
<keyword evidence="2" id="KW-0809">Transit peptide</keyword>
<dbReference type="Proteomes" id="UP001530315">
    <property type="component" value="Unassembled WGS sequence"/>
</dbReference>
<dbReference type="PANTHER" id="PTHR13068">
    <property type="entry name" value="CGI-12 PROTEIN-RELATED"/>
    <property type="match status" value="1"/>
</dbReference>
<dbReference type="EMBL" id="JALLAZ020001103">
    <property type="protein sequence ID" value="KAL3780668.1"/>
    <property type="molecule type" value="Genomic_DNA"/>
</dbReference>
<feature type="region of interest" description="Disordered" evidence="3">
    <location>
        <begin position="156"/>
        <end position="189"/>
    </location>
</feature>
<dbReference type="SMART" id="SM00733">
    <property type="entry name" value="Mterf"/>
    <property type="match status" value="5"/>
</dbReference>
<reference evidence="4 5" key="1">
    <citation type="submission" date="2024-10" db="EMBL/GenBank/DDBJ databases">
        <title>Updated reference genomes for cyclostephanoid diatoms.</title>
        <authorList>
            <person name="Roberts W.R."/>
            <person name="Alverson A.J."/>
        </authorList>
    </citation>
    <scope>NUCLEOTIDE SEQUENCE [LARGE SCALE GENOMIC DNA]</scope>
    <source>
        <strain evidence="4 5">AJA276-08</strain>
    </source>
</reference>
<feature type="region of interest" description="Disordered" evidence="3">
    <location>
        <begin position="361"/>
        <end position="384"/>
    </location>
</feature>
<sequence length="646" mass="70745">MPETIKIVVALLIALRPDDVSWGFHCRPVVNPPELPSSSSPLRVASTTWATSNDGVGIISAGGTAAEEGGGVSSSSSSSSSWSLGRYDARGVALKLRALGADVDASIAAGDAVQDYVLARVARRRIRRFLRERDAMWESGRTAPLLLLPLDRRRDDDDDDVDVRTTSSATAGAASSPGGGGEGSGSPDLDDVLGVMTEYGLTGNDISAVLAHTPGVVMMRARMTEDEALIDATDGERESFSLEETLDRAFVGLLGDTLKLRRYDARKVLRATAGLLTSRGSSSAVQVVRLMIALGSSASSIARDKSSLPTLLRRSPALMFRLVAFLSSAQLRVPLSAIGPILRQRQSAELLDAVAPVGRPPAAPYARDDDDDAAASGTNSTAESEIMAYPKSDSAIRQRRIEESYRTMEGVADALRRSAGIRDFRKILSSHPGVFFLNVTNIHLITHFLRDDVGMTRDDIAKVIQAFPTLLEQDVSRMGKVVEFLISIDVDEADDLPSILRSFPTTLLLDVERDMMPVVSFLRDIGVRNIGRFVTRIPPVLGYSVDDDMRPKWDFLREVCQFDYFEVVRFPAYFSYPLERVIKMRYEYLRDCKGIPIQLARVDDVLRFGDRDFATEIALDDDDGVAYAKFVEERSCSHGGRRKKLK</sequence>
<evidence type="ECO:0008006" key="6">
    <source>
        <dbReference type="Google" id="ProtNLM"/>
    </source>
</evidence>
<dbReference type="Gene3D" id="1.25.70.10">
    <property type="entry name" value="Transcription termination factor 3, mitochondrial"/>
    <property type="match status" value="1"/>
</dbReference>
<evidence type="ECO:0000313" key="4">
    <source>
        <dbReference type="EMBL" id="KAL3780668.1"/>
    </source>
</evidence>
<evidence type="ECO:0000256" key="2">
    <source>
        <dbReference type="ARBA" id="ARBA00022946"/>
    </source>
</evidence>